<accession>A0ABW2PT96</accession>
<dbReference type="Gene3D" id="1.10.220.90">
    <property type="entry name" value="Mistic"/>
    <property type="match status" value="1"/>
</dbReference>
<gene>
    <name evidence="1" type="ORF">ACFQRG_06470</name>
</gene>
<comment type="caution">
    <text evidence="1">The sequence shown here is derived from an EMBL/GenBank/DDBJ whole genome shotgun (WGS) entry which is preliminary data.</text>
</comment>
<sequence>MKANDQERKKFDKALDDILELFNELEDDKPLIDFDDDVIENIEKTKLKFGESETNEKINTLIRDMLSWLDLSDVDLEEDTEDDEKEEE</sequence>
<dbReference type="InterPro" id="IPR021078">
    <property type="entry name" value="Membrane-integrating_Mistic"/>
</dbReference>
<dbReference type="RefSeq" id="WP_380964906.1">
    <property type="nucleotide sequence ID" value="NZ_JBHTCO010000004.1"/>
</dbReference>
<evidence type="ECO:0000313" key="1">
    <source>
        <dbReference type="EMBL" id="MFC7392627.1"/>
    </source>
</evidence>
<dbReference type="EMBL" id="JBHTCO010000004">
    <property type="protein sequence ID" value="MFC7392627.1"/>
    <property type="molecule type" value="Genomic_DNA"/>
</dbReference>
<dbReference type="InterPro" id="IPR038193">
    <property type="entry name" value="Mistic_sf"/>
</dbReference>
<reference evidence="2" key="1">
    <citation type="journal article" date="2019" name="Int. J. Syst. Evol. Microbiol.">
        <title>The Global Catalogue of Microorganisms (GCM) 10K type strain sequencing project: providing services to taxonomists for standard genome sequencing and annotation.</title>
        <authorList>
            <consortium name="The Broad Institute Genomics Platform"/>
            <consortium name="The Broad Institute Genome Sequencing Center for Infectious Disease"/>
            <person name="Wu L."/>
            <person name="Ma J."/>
        </authorList>
    </citation>
    <scope>NUCLEOTIDE SEQUENCE [LARGE SCALE GENOMIC DNA]</scope>
    <source>
        <strain evidence="2">CGMCC 1.16305</strain>
    </source>
</reference>
<evidence type="ECO:0000313" key="2">
    <source>
        <dbReference type="Proteomes" id="UP001596505"/>
    </source>
</evidence>
<name>A0ABW2PT96_9BACL</name>
<protein>
    <submittedName>
        <fullName evidence="1">Atypical membrane-integrating protein (Mistic protein)</fullName>
    </submittedName>
</protein>
<proteinExistence type="predicted"/>
<keyword evidence="2" id="KW-1185">Reference proteome</keyword>
<dbReference type="Proteomes" id="UP001596505">
    <property type="component" value="Unassembled WGS sequence"/>
</dbReference>
<organism evidence="1 2">
    <name type="scientific">Scopulibacillus cellulosilyticus</name>
    <dbReference type="NCBI Taxonomy" id="2665665"/>
    <lineage>
        <taxon>Bacteria</taxon>
        <taxon>Bacillati</taxon>
        <taxon>Bacillota</taxon>
        <taxon>Bacilli</taxon>
        <taxon>Bacillales</taxon>
        <taxon>Sporolactobacillaceae</taxon>
        <taxon>Scopulibacillus</taxon>
    </lineage>
</organism>
<dbReference type="Pfam" id="PF11458">
    <property type="entry name" value="Mistic"/>
    <property type="match status" value="1"/>
</dbReference>